<comment type="subunit">
    <text evidence="12">Component of the PAM complex.</text>
</comment>
<evidence type="ECO:0000313" key="14">
    <source>
        <dbReference type="Proteomes" id="UP001050691"/>
    </source>
</evidence>
<gene>
    <name evidence="13" type="ORF">Clacol_006616</name>
</gene>
<dbReference type="PANTHER" id="PTHR28021:SF1">
    <property type="entry name" value="PRESEQUENCE TRANSLOCATED-ASSOCIATED MOTOR SUBUNIT PAM17, MITOCHONDRIAL"/>
    <property type="match status" value="1"/>
</dbReference>
<evidence type="ECO:0000256" key="11">
    <source>
        <dbReference type="ARBA" id="ARBA00023136"/>
    </source>
</evidence>
<dbReference type="GO" id="GO:0030150">
    <property type="term" value="P:protein import into mitochondrial matrix"/>
    <property type="evidence" value="ECO:0007669"/>
    <property type="project" value="UniProtKB-UniRule"/>
</dbReference>
<evidence type="ECO:0000256" key="12">
    <source>
        <dbReference type="RuleBase" id="RU367146"/>
    </source>
</evidence>
<dbReference type="Proteomes" id="UP001050691">
    <property type="component" value="Unassembled WGS sequence"/>
</dbReference>
<feature type="transmembrane region" description="Helical" evidence="12">
    <location>
        <begin position="21"/>
        <end position="42"/>
    </location>
</feature>
<sequence>MPKLYRGRSTSLYEKRKDVGKWQAATIPATVIAFGIGANYLASMEIDHTKTIFGVDPIFVLGAATIACGGLGYLLGPSIGSGIWKLSHRQILPLVEARERDFYQHIVRNRVDPRYQSTSNPVPDYHGEKIGSLHHYRQWLRDQARFRKKAAWETDP</sequence>
<evidence type="ECO:0000313" key="13">
    <source>
        <dbReference type="EMBL" id="GJJ12375.1"/>
    </source>
</evidence>
<evidence type="ECO:0000256" key="8">
    <source>
        <dbReference type="ARBA" id="ARBA00022989"/>
    </source>
</evidence>
<evidence type="ECO:0000256" key="3">
    <source>
        <dbReference type="ARBA" id="ARBA00022448"/>
    </source>
</evidence>
<keyword evidence="10 12" id="KW-0496">Mitochondrion</keyword>
<feature type="transmembrane region" description="Helical" evidence="12">
    <location>
        <begin position="54"/>
        <end position="75"/>
    </location>
</feature>
<organism evidence="13 14">
    <name type="scientific">Clathrus columnatus</name>
    <dbReference type="NCBI Taxonomy" id="1419009"/>
    <lineage>
        <taxon>Eukaryota</taxon>
        <taxon>Fungi</taxon>
        <taxon>Dikarya</taxon>
        <taxon>Basidiomycota</taxon>
        <taxon>Agaricomycotina</taxon>
        <taxon>Agaricomycetes</taxon>
        <taxon>Phallomycetidae</taxon>
        <taxon>Phallales</taxon>
        <taxon>Clathraceae</taxon>
        <taxon>Clathrus</taxon>
    </lineage>
</organism>
<keyword evidence="14" id="KW-1185">Reference proteome</keyword>
<dbReference type="PANTHER" id="PTHR28021">
    <property type="entry name" value="PRESEQUENCE TRANSLOCATED-ASSOCIATED MOTOR SUBUNIT PAM17, MITOCHONDRIAL"/>
    <property type="match status" value="1"/>
</dbReference>
<evidence type="ECO:0000256" key="9">
    <source>
        <dbReference type="ARBA" id="ARBA00023010"/>
    </source>
</evidence>
<protein>
    <recommendedName>
        <fullName evidence="12">Presequence translocated-associated motor subunit PAM17</fullName>
    </recommendedName>
</protein>
<reference evidence="13" key="1">
    <citation type="submission" date="2021-10" db="EMBL/GenBank/DDBJ databases">
        <title>De novo Genome Assembly of Clathrus columnatus (Basidiomycota, Fungi) Using Illumina and Nanopore Sequence Data.</title>
        <authorList>
            <person name="Ogiso-Tanaka E."/>
            <person name="Itagaki H."/>
            <person name="Hosoya T."/>
            <person name="Hosaka K."/>
        </authorList>
    </citation>
    <scope>NUCLEOTIDE SEQUENCE</scope>
    <source>
        <strain evidence="13">MO-923</strain>
    </source>
</reference>
<accession>A0AAV5ADB6</accession>
<comment type="similarity">
    <text evidence="2 12">Belongs to the PAM17 family.</text>
</comment>
<proteinExistence type="inferred from homology"/>
<dbReference type="Pfam" id="PF08566">
    <property type="entry name" value="Pam17"/>
    <property type="match status" value="1"/>
</dbReference>
<dbReference type="AlphaFoldDB" id="A0AAV5ADB6"/>
<evidence type="ECO:0000256" key="1">
    <source>
        <dbReference type="ARBA" id="ARBA00004448"/>
    </source>
</evidence>
<keyword evidence="6 12" id="KW-0653">Protein transport</keyword>
<name>A0AAV5ADB6_9AGAM</name>
<keyword evidence="9 12" id="KW-0811">Translocation</keyword>
<evidence type="ECO:0000256" key="5">
    <source>
        <dbReference type="ARBA" id="ARBA00022792"/>
    </source>
</evidence>
<dbReference type="GO" id="GO:0001405">
    <property type="term" value="C:PAM complex, Tim23 associated import motor"/>
    <property type="evidence" value="ECO:0007669"/>
    <property type="project" value="UniProtKB-UniRule"/>
</dbReference>
<comment type="caution">
    <text evidence="13">The sequence shown here is derived from an EMBL/GenBank/DDBJ whole genome shotgun (WGS) entry which is preliminary data.</text>
</comment>
<evidence type="ECO:0000256" key="6">
    <source>
        <dbReference type="ARBA" id="ARBA00022927"/>
    </source>
</evidence>
<evidence type="ECO:0000256" key="2">
    <source>
        <dbReference type="ARBA" id="ARBA00006837"/>
    </source>
</evidence>
<comment type="subcellular location">
    <subcellularLocation>
        <location evidence="1 12">Mitochondrion inner membrane</location>
        <topology evidence="1 12">Multi-pass membrane protein</topology>
    </subcellularLocation>
</comment>
<keyword evidence="7" id="KW-0809">Transit peptide</keyword>
<comment type="function">
    <text evidence="12">Component of the PAM complex, a complex required for the translocation of transit peptide-containing proteins from the inner membrane into the mitochondrial matrix in an ATP-dependent manner.</text>
</comment>
<keyword evidence="11 12" id="KW-0472">Membrane</keyword>
<dbReference type="EMBL" id="BPWL01000007">
    <property type="protein sequence ID" value="GJJ12375.1"/>
    <property type="molecule type" value="Genomic_DNA"/>
</dbReference>
<evidence type="ECO:0000256" key="10">
    <source>
        <dbReference type="ARBA" id="ARBA00023128"/>
    </source>
</evidence>
<keyword evidence="5 12" id="KW-0999">Mitochondrion inner membrane</keyword>
<evidence type="ECO:0000256" key="7">
    <source>
        <dbReference type="ARBA" id="ARBA00022946"/>
    </source>
</evidence>
<keyword evidence="4 12" id="KW-0812">Transmembrane</keyword>
<keyword evidence="3 12" id="KW-0813">Transport</keyword>
<dbReference type="InterPro" id="IPR013875">
    <property type="entry name" value="Pam17"/>
</dbReference>
<evidence type="ECO:0000256" key="4">
    <source>
        <dbReference type="ARBA" id="ARBA00022692"/>
    </source>
</evidence>
<keyword evidence="8 12" id="KW-1133">Transmembrane helix</keyword>